<dbReference type="RefSeq" id="WP_006181191.1">
    <property type="nucleotide sequence ID" value="NZ_LWLN01000001.1"/>
</dbReference>
<comment type="caution">
    <text evidence="8">The sequence shown here is derived from an EMBL/GenBank/DDBJ whole genome shotgun (WGS) entry which is preliminary data.</text>
</comment>
<feature type="binding site" evidence="6">
    <location>
        <position position="13"/>
    </location>
    <ligand>
        <name>Zn(2+)</name>
        <dbReference type="ChEBI" id="CHEBI:29105"/>
    </ligand>
</feature>
<feature type="binding site" evidence="6">
    <location>
        <position position="29"/>
    </location>
    <ligand>
        <name>Zn(2+)</name>
        <dbReference type="ChEBI" id="CHEBI:29105"/>
    </ligand>
</feature>
<dbReference type="PROSITE" id="PS01168">
    <property type="entry name" value="RIBOSOMAL_S27E"/>
    <property type="match status" value="1"/>
</dbReference>
<dbReference type="Proteomes" id="UP000189370">
    <property type="component" value="Unassembled WGS sequence"/>
</dbReference>
<protein>
    <recommendedName>
        <fullName evidence="6">Small ribosomal subunit protein eS27</fullName>
    </recommendedName>
</protein>
<keyword evidence="3 6" id="KW-0862">Zinc</keyword>
<accession>A0A1S8AXU9</accession>
<dbReference type="GO" id="GO:0006412">
    <property type="term" value="P:translation"/>
    <property type="evidence" value="ECO:0007669"/>
    <property type="project" value="UniProtKB-UniRule"/>
</dbReference>
<dbReference type="GO" id="GO:0008270">
    <property type="term" value="F:zinc ion binding"/>
    <property type="evidence" value="ECO:0007669"/>
    <property type="project" value="UniProtKB-UniRule"/>
</dbReference>
<gene>
    <name evidence="6" type="primary">rps27e</name>
    <name evidence="8" type="ORF">A6E15_12005</name>
</gene>
<keyword evidence="2 6" id="KW-0863">Zinc-finger</keyword>
<feature type="binding site" evidence="6">
    <location>
        <position position="32"/>
    </location>
    <ligand>
        <name>Zn(2+)</name>
        <dbReference type="ChEBI" id="CHEBI:29105"/>
    </ligand>
</feature>
<evidence type="ECO:0000256" key="2">
    <source>
        <dbReference type="ARBA" id="ARBA00022771"/>
    </source>
</evidence>
<dbReference type="Gene3D" id="2.20.25.100">
    <property type="entry name" value="Zn-binding ribosomal proteins"/>
    <property type="match status" value="1"/>
</dbReference>
<dbReference type="GO" id="GO:1990904">
    <property type="term" value="C:ribonucleoprotein complex"/>
    <property type="evidence" value="ECO:0007669"/>
    <property type="project" value="UniProtKB-KW"/>
</dbReference>
<comment type="similarity">
    <text evidence="1 6 7">Belongs to the eukaryotic ribosomal protein eS27 family.</text>
</comment>
<dbReference type="GeneID" id="14333574"/>
<dbReference type="SUPFAM" id="SSF57829">
    <property type="entry name" value="Zn-binding ribosomal proteins"/>
    <property type="match status" value="1"/>
</dbReference>
<evidence type="ECO:0000256" key="1">
    <source>
        <dbReference type="ARBA" id="ARBA00010919"/>
    </source>
</evidence>
<evidence type="ECO:0000256" key="3">
    <source>
        <dbReference type="ARBA" id="ARBA00022833"/>
    </source>
</evidence>
<keyword evidence="4 6" id="KW-0689">Ribosomal protein</keyword>
<sequence>MAGNFYSVRCSDCENEQTVFGKASTEVACAVCGTTLARPTGGNAEIDHEIVETVESR</sequence>
<evidence type="ECO:0000313" key="9">
    <source>
        <dbReference type="Proteomes" id="UP000189370"/>
    </source>
</evidence>
<dbReference type="NCBIfam" id="NF001629">
    <property type="entry name" value="PRK00415.1"/>
    <property type="match status" value="1"/>
</dbReference>
<feature type="zinc finger region" description="C4-type" evidence="6">
    <location>
        <begin position="10"/>
        <end position="32"/>
    </location>
</feature>
<evidence type="ECO:0000256" key="6">
    <source>
        <dbReference type="HAMAP-Rule" id="MF_00371"/>
    </source>
</evidence>
<keyword evidence="6 7" id="KW-0479">Metal-binding</keyword>
<feature type="binding site" evidence="6">
    <location>
        <position position="10"/>
    </location>
    <ligand>
        <name>Zn(2+)</name>
        <dbReference type="ChEBI" id="CHEBI:29105"/>
    </ligand>
</feature>
<comment type="cofactor">
    <cofactor evidence="6 7">
        <name>Zn(2+)</name>
        <dbReference type="ChEBI" id="CHEBI:29105"/>
    </cofactor>
    <text evidence="6 7">Binds 1 zinc ion per subunit.</text>
</comment>
<dbReference type="InterPro" id="IPR011332">
    <property type="entry name" value="Ribosomal_zn-bd"/>
</dbReference>
<organism evidence="8 9">
    <name type="scientific">Natrinema saccharevitans</name>
    <dbReference type="NCBI Taxonomy" id="301967"/>
    <lineage>
        <taxon>Archaea</taxon>
        <taxon>Methanobacteriati</taxon>
        <taxon>Methanobacteriota</taxon>
        <taxon>Stenosarchaea group</taxon>
        <taxon>Halobacteria</taxon>
        <taxon>Halobacteriales</taxon>
        <taxon>Natrialbaceae</taxon>
        <taxon>Natrinema</taxon>
    </lineage>
</organism>
<dbReference type="HAMAP" id="MF_00371">
    <property type="entry name" value="Ribosomal_eS27"/>
    <property type="match status" value="1"/>
</dbReference>
<dbReference type="Pfam" id="PF01667">
    <property type="entry name" value="Ribosomal_S27e"/>
    <property type="match status" value="1"/>
</dbReference>
<evidence type="ECO:0000313" key="8">
    <source>
        <dbReference type="EMBL" id="OLZ41663.1"/>
    </source>
</evidence>
<dbReference type="STRING" id="301967.A6E15_12005"/>
<dbReference type="InterPro" id="IPR023407">
    <property type="entry name" value="Ribosomal_eS27_Zn-bd_dom_sf"/>
</dbReference>
<dbReference type="OrthoDB" id="5718at2157"/>
<keyword evidence="9" id="KW-1185">Reference proteome</keyword>
<evidence type="ECO:0000256" key="5">
    <source>
        <dbReference type="ARBA" id="ARBA00023274"/>
    </source>
</evidence>
<dbReference type="AlphaFoldDB" id="A0A1S8AXU9"/>
<comment type="subunit">
    <text evidence="6">Part of the 30S ribosomal subunit.</text>
</comment>
<dbReference type="EMBL" id="LWLN01000001">
    <property type="protein sequence ID" value="OLZ41663.1"/>
    <property type="molecule type" value="Genomic_DNA"/>
</dbReference>
<keyword evidence="5 6" id="KW-0687">Ribonucleoprotein</keyword>
<evidence type="ECO:0000256" key="4">
    <source>
        <dbReference type="ARBA" id="ARBA00022980"/>
    </source>
</evidence>
<reference evidence="9" key="1">
    <citation type="submission" date="2016-04" db="EMBL/GenBank/DDBJ databases">
        <authorList>
            <person name="Chen S.-C."/>
            <person name="Lai M.-C."/>
        </authorList>
    </citation>
    <scope>NUCLEOTIDE SEQUENCE [LARGE SCALE GENOMIC DNA]</scope>
    <source>
        <strain evidence="9">AB14</strain>
    </source>
</reference>
<dbReference type="GO" id="GO:0005840">
    <property type="term" value="C:ribosome"/>
    <property type="evidence" value="ECO:0007669"/>
    <property type="project" value="UniProtKB-KW"/>
</dbReference>
<name>A0A1S8AXU9_9EURY</name>
<dbReference type="InterPro" id="IPR000592">
    <property type="entry name" value="Ribosomal_eS27"/>
</dbReference>
<proteinExistence type="inferred from homology"/>
<evidence type="ECO:0000256" key="7">
    <source>
        <dbReference type="RuleBase" id="RU000671"/>
    </source>
</evidence>
<dbReference type="GO" id="GO:0003735">
    <property type="term" value="F:structural constituent of ribosome"/>
    <property type="evidence" value="ECO:0007669"/>
    <property type="project" value="InterPro"/>
</dbReference>